<keyword evidence="2" id="KW-1185">Reference proteome</keyword>
<gene>
    <name evidence="1" type="ORF">FA95DRAFT_1129053</name>
</gene>
<reference evidence="1" key="2">
    <citation type="journal article" date="2022" name="New Phytol.">
        <title>Evolutionary transition to the ectomycorrhizal habit in the genomes of a hyperdiverse lineage of mushroom-forming fungi.</title>
        <authorList>
            <person name="Looney B."/>
            <person name="Miyauchi S."/>
            <person name="Morin E."/>
            <person name="Drula E."/>
            <person name="Courty P.E."/>
            <person name="Kohler A."/>
            <person name="Kuo A."/>
            <person name="LaButti K."/>
            <person name="Pangilinan J."/>
            <person name="Lipzen A."/>
            <person name="Riley R."/>
            <person name="Andreopoulos W."/>
            <person name="He G."/>
            <person name="Johnson J."/>
            <person name="Nolan M."/>
            <person name="Tritt A."/>
            <person name="Barry K.W."/>
            <person name="Grigoriev I.V."/>
            <person name="Nagy L.G."/>
            <person name="Hibbett D."/>
            <person name="Henrissat B."/>
            <person name="Matheny P.B."/>
            <person name="Labbe J."/>
            <person name="Martin F.M."/>
        </authorList>
    </citation>
    <scope>NUCLEOTIDE SEQUENCE</scope>
    <source>
        <strain evidence="1">FP105234-sp</strain>
    </source>
</reference>
<dbReference type="Proteomes" id="UP000814033">
    <property type="component" value="Unassembled WGS sequence"/>
</dbReference>
<protein>
    <submittedName>
        <fullName evidence="1">Uncharacterized protein</fullName>
    </submittedName>
</protein>
<name>A0ACB8RWW4_9AGAM</name>
<organism evidence="1 2">
    <name type="scientific">Auriscalpium vulgare</name>
    <dbReference type="NCBI Taxonomy" id="40419"/>
    <lineage>
        <taxon>Eukaryota</taxon>
        <taxon>Fungi</taxon>
        <taxon>Dikarya</taxon>
        <taxon>Basidiomycota</taxon>
        <taxon>Agaricomycotina</taxon>
        <taxon>Agaricomycetes</taxon>
        <taxon>Russulales</taxon>
        <taxon>Auriscalpiaceae</taxon>
        <taxon>Auriscalpium</taxon>
    </lineage>
</organism>
<evidence type="ECO:0000313" key="1">
    <source>
        <dbReference type="EMBL" id="KAI0048023.1"/>
    </source>
</evidence>
<sequence length="319" mass="34492">MEKLNRDPSRQAIASSSLPAGQYTHAVAQTFEFPQASSRNGVPFQFVIQRGHITVRHPPPPTATVQNAYGYVGSHTPTPVAFAVPVRALTAHSQNASPPASQTVQIQARRVSRPLSAQNSHRGTVLQPTATHVRAAQQSLADRRRSSPIALTVPTRPRTAHSQSAPPPVSQTVQMQAQHVSRPLSALDLRRGAVLQPTATEVWVAAQRAHTGHSHSPMSNALSGASAAPTPVAGEKRTRSEEQTDPREAKRRALMVPGGYFRCPTPVADPVSPPAGAVTKLTLSSVEFVVDHGFRVLGVEEQRPDRWATIQRWLDHGYE</sequence>
<accession>A0ACB8RWW4</accession>
<evidence type="ECO:0000313" key="2">
    <source>
        <dbReference type="Proteomes" id="UP000814033"/>
    </source>
</evidence>
<dbReference type="EMBL" id="MU275893">
    <property type="protein sequence ID" value="KAI0048023.1"/>
    <property type="molecule type" value="Genomic_DNA"/>
</dbReference>
<comment type="caution">
    <text evidence="1">The sequence shown here is derived from an EMBL/GenBank/DDBJ whole genome shotgun (WGS) entry which is preliminary data.</text>
</comment>
<proteinExistence type="predicted"/>
<reference evidence="1" key="1">
    <citation type="submission" date="2021-02" db="EMBL/GenBank/DDBJ databases">
        <authorList>
            <consortium name="DOE Joint Genome Institute"/>
            <person name="Ahrendt S."/>
            <person name="Looney B.P."/>
            <person name="Miyauchi S."/>
            <person name="Morin E."/>
            <person name="Drula E."/>
            <person name="Courty P.E."/>
            <person name="Chicoki N."/>
            <person name="Fauchery L."/>
            <person name="Kohler A."/>
            <person name="Kuo A."/>
            <person name="Labutti K."/>
            <person name="Pangilinan J."/>
            <person name="Lipzen A."/>
            <person name="Riley R."/>
            <person name="Andreopoulos W."/>
            <person name="He G."/>
            <person name="Johnson J."/>
            <person name="Barry K.W."/>
            <person name="Grigoriev I.V."/>
            <person name="Nagy L."/>
            <person name="Hibbett D."/>
            <person name="Henrissat B."/>
            <person name="Matheny P.B."/>
            <person name="Labbe J."/>
            <person name="Martin F."/>
        </authorList>
    </citation>
    <scope>NUCLEOTIDE SEQUENCE</scope>
    <source>
        <strain evidence="1">FP105234-sp</strain>
    </source>
</reference>